<dbReference type="Gene3D" id="3.40.50.880">
    <property type="match status" value="1"/>
</dbReference>
<evidence type="ECO:0000256" key="3">
    <source>
        <dbReference type="ARBA" id="ARBA00023239"/>
    </source>
</evidence>
<dbReference type="EC" id="4.2.1.130" evidence="1"/>
<evidence type="ECO:0000313" key="7">
    <source>
        <dbReference type="EMBL" id="KEF54410.1"/>
    </source>
</evidence>
<dbReference type="SUPFAM" id="SSF52317">
    <property type="entry name" value="Class I glutamine amidotransferase-like"/>
    <property type="match status" value="1"/>
</dbReference>
<dbReference type="OrthoDB" id="543156at2759"/>
<dbReference type="PANTHER" id="PTHR48094">
    <property type="entry name" value="PROTEIN/NUCLEIC ACID DEGLYCASE DJ-1-RELATED"/>
    <property type="match status" value="1"/>
</dbReference>
<dbReference type="GO" id="GO:0005737">
    <property type="term" value="C:cytoplasm"/>
    <property type="evidence" value="ECO:0007669"/>
    <property type="project" value="TreeGrafter"/>
</dbReference>
<dbReference type="InterPro" id="IPR029062">
    <property type="entry name" value="Class_I_gatase-like"/>
</dbReference>
<evidence type="ECO:0000256" key="5">
    <source>
        <dbReference type="ARBA" id="ARBA00048082"/>
    </source>
</evidence>
<comment type="similarity">
    <text evidence="4">Belongs to the peptidase C56 family. HSP31-like subfamily.</text>
</comment>
<keyword evidence="3" id="KW-0456">Lyase</keyword>
<evidence type="ECO:0000256" key="2">
    <source>
        <dbReference type="ARBA" id="ARBA00023016"/>
    </source>
</evidence>
<dbReference type="EMBL" id="AMGV01000010">
    <property type="protein sequence ID" value="KEF54410.1"/>
    <property type="molecule type" value="Genomic_DNA"/>
</dbReference>
<reference evidence="7 8" key="1">
    <citation type="submission" date="2013-03" db="EMBL/GenBank/DDBJ databases">
        <title>The Genome Sequence of Exophiala aquamarina CBS 119918.</title>
        <authorList>
            <consortium name="The Broad Institute Genomics Platform"/>
            <person name="Cuomo C."/>
            <person name="de Hoog S."/>
            <person name="Gorbushina A."/>
            <person name="Walker B."/>
            <person name="Young S.K."/>
            <person name="Zeng Q."/>
            <person name="Gargeya S."/>
            <person name="Fitzgerald M."/>
            <person name="Haas B."/>
            <person name="Abouelleil A."/>
            <person name="Allen A.W."/>
            <person name="Alvarado L."/>
            <person name="Arachchi H.M."/>
            <person name="Berlin A.M."/>
            <person name="Chapman S.B."/>
            <person name="Gainer-Dewar J."/>
            <person name="Goldberg J."/>
            <person name="Griggs A."/>
            <person name="Gujja S."/>
            <person name="Hansen M."/>
            <person name="Howarth C."/>
            <person name="Imamovic A."/>
            <person name="Ireland A."/>
            <person name="Larimer J."/>
            <person name="McCowan C."/>
            <person name="Murphy C."/>
            <person name="Pearson M."/>
            <person name="Poon T.W."/>
            <person name="Priest M."/>
            <person name="Roberts A."/>
            <person name="Saif S."/>
            <person name="Shea T."/>
            <person name="Sisk P."/>
            <person name="Sykes S."/>
            <person name="Wortman J."/>
            <person name="Nusbaum C."/>
            <person name="Birren B."/>
        </authorList>
    </citation>
    <scope>NUCLEOTIDE SEQUENCE [LARGE SCALE GENOMIC DNA]</scope>
    <source>
        <strain evidence="7 8">CBS 119918</strain>
    </source>
</reference>
<dbReference type="PANTHER" id="PTHR48094:SF11">
    <property type="entry name" value="GLUTATHIONE-INDEPENDENT GLYOXALASE HSP31-RELATED"/>
    <property type="match status" value="1"/>
</dbReference>
<keyword evidence="2" id="KW-0346">Stress response</keyword>
<accession>A0A072PFU0</accession>
<evidence type="ECO:0000313" key="8">
    <source>
        <dbReference type="Proteomes" id="UP000027920"/>
    </source>
</evidence>
<dbReference type="GO" id="GO:0019172">
    <property type="term" value="F:glyoxalase III activity"/>
    <property type="evidence" value="ECO:0007669"/>
    <property type="project" value="UniProtKB-EC"/>
</dbReference>
<dbReference type="AlphaFoldDB" id="A0A072PFU0"/>
<dbReference type="Proteomes" id="UP000027920">
    <property type="component" value="Unassembled WGS sequence"/>
</dbReference>
<comment type="catalytic activity">
    <reaction evidence="5">
        <text>methylglyoxal + H2O = (R)-lactate + H(+)</text>
        <dbReference type="Rhea" id="RHEA:27754"/>
        <dbReference type="ChEBI" id="CHEBI:15377"/>
        <dbReference type="ChEBI" id="CHEBI:15378"/>
        <dbReference type="ChEBI" id="CHEBI:16004"/>
        <dbReference type="ChEBI" id="CHEBI:17158"/>
        <dbReference type="EC" id="4.2.1.130"/>
    </reaction>
</comment>
<dbReference type="GeneID" id="25284485"/>
<evidence type="ECO:0000259" key="6">
    <source>
        <dbReference type="Pfam" id="PF01965"/>
    </source>
</evidence>
<dbReference type="GO" id="GO:0019243">
    <property type="term" value="P:methylglyoxal catabolic process to D-lactate via S-lactoyl-glutathione"/>
    <property type="evidence" value="ECO:0007669"/>
    <property type="project" value="TreeGrafter"/>
</dbReference>
<feature type="domain" description="DJ-1/PfpI" evidence="6">
    <location>
        <begin position="69"/>
        <end position="179"/>
    </location>
</feature>
<dbReference type="HOGENOM" id="CLU_070319_2_0_1"/>
<dbReference type="InterPro" id="IPR050325">
    <property type="entry name" value="Prot/Nucl_acid_deglycase"/>
</dbReference>
<dbReference type="Pfam" id="PF01965">
    <property type="entry name" value="DJ-1_PfpI"/>
    <property type="match status" value="1"/>
</dbReference>
<dbReference type="CDD" id="cd03141">
    <property type="entry name" value="GATase1_Hsp31_like"/>
    <property type="match status" value="1"/>
</dbReference>
<organism evidence="7 8">
    <name type="scientific">Exophiala aquamarina CBS 119918</name>
    <dbReference type="NCBI Taxonomy" id="1182545"/>
    <lineage>
        <taxon>Eukaryota</taxon>
        <taxon>Fungi</taxon>
        <taxon>Dikarya</taxon>
        <taxon>Ascomycota</taxon>
        <taxon>Pezizomycotina</taxon>
        <taxon>Eurotiomycetes</taxon>
        <taxon>Chaetothyriomycetidae</taxon>
        <taxon>Chaetothyriales</taxon>
        <taxon>Herpotrichiellaceae</taxon>
        <taxon>Exophiala</taxon>
    </lineage>
</organism>
<sequence length="234" mass="25584">MSSTKPKVLMVLTSNEHGWYLPELVYPYEILAPYTEITVASHLGGESPLDQSSVAAFKDDEMCARFVREKEGIWKNTPKLEDLVPRAKEFDVLFYVGGYGPTFDVIDSEATIAFVDEFYRSKKIICGICHGAAVFAHRTIPGTTKSILEGHRVTGISDREVGILASSIEEPFSVEGELVKAGAKFEKAVEPFGGHVVVSSDSEGRVFVTGQNPASGIGIGKAIYQELFKKPYQG</sequence>
<evidence type="ECO:0000256" key="1">
    <source>
        <dbReference type="ARBA" id="ARBA00013134"/>
    </source>
</evidence>
<comment type="caution">
    <text evidence="7">The sequence shown here is derived from an EMBL/GenBank/DDBJ whole genome shotgun (WGS) entry which is preliminary data.</text>
</comment>
<dbReference type="InterPro" id="IPR002818">
    <property type="entry name" value="DJ-1/PfpI"/>
</dbReference>
<name>A0A072PFU0_9EURO</name>
<protein>
    <recommendedName>
        <fullName evidence="1">D-lactate dehydratase</fullName>
        <ecNumber evidence="1">4.2.1.130</ecNumber>
    </recommendedName>
</protein>
<dbReference type="RefSeq" id="XP_013257000.1">
    <property type="nucleotide sequence ID" value="XM_013401546.1"/>
</dbReference>
<dbReference type="VEuPathDB" id="FungiDB:A1O9_09576"/>
<proteinExistence type="inferred from homology"/>
<dbReference type="STRING" id="1182545.A0A072PFU0"/>
<keyword evidence="8" id="KW-1185">Reference proteome</keyword>
<evidence type="ECO:0000256" key="4">
    <source>
        <dbReference type="ARBA" id="ARBA00038493"/>
    </source>
</evidence>
<gene>
    <name evidence="7" type="ORF">A1O9_09576</name>
</gene>